<evidence type="ECO:0000313" key="2">
    <source>
        <dbReference type="Proteomes" id="UP001240984"/>
    </source>
</evidence>
<proteinExistence type="predicted"/>
<dbReference type="InterPro" id="IPR043737">
    <property type="entry name" value="DUF5682"/>
</dbReference>
<accession>A0ABT9N4R5</accession>
<reference evidence="1 2" key="1">
    <citation type="submission" date="2023-07" db="EMBL/GenBank/DDBJ databases">
        <title>Sequencing the genomes of 1000 actinobacteria strains.</title>
        <authorList>
            <person name="Klenk H.-P."/>
        </authorList>
    </citation>
    <scope>NUCLEOTIDE SEQUENCE [LARGE SCALE GENOMIC DNA]</scope>
    <source>
        <strain evidence="1 2">DSM 44710</strain>
    </source>
</reference>
<sequence>MITFIGVRHHSPACARLVRETIEELRPAFVLVEGPAEMNARIGELLLGHELPIAVFSSYRDGERHHASWAPFCDYSPEWAALTAGRAAGAELRFIDLPAWHPAFADRSNRYADADQRYADVIDRLCREFAVDNVDTLWDHLFEVPTGPVEVKDDGLADRLAAYFDLIRGESETGAGEDDVAREAYMASWIRKTRKEAGDRPIVVVTGGFHRPALVRLAALPGDDDPVEHALPADAAGGSYLVPYSFRRLDSFDGYQSGMPSPAYYQRLFEDGPEAAADHLLAAVAGRLRERKQRLSTADLIAASASAEGLALVRGHRHRSRTDVLDGLASALLDEALDVALPWSTRGTPAPGSHPVVVEMVAALSGDRVGRLHPDTPAPPLVHHATAELERHGLDSDGSRRLDLARDGDREVSRVLHRLRILKVPGFTRHSGPQTGIDPEPVEEWSIARDDRRLPALIEAGGYGATIGEAAGATLAERVTLVGGDVEALAGVLFDAALAGIADLSAQVLDAIDRAVGSTPEMGPIGRVLEVVLALWRHDRLLGTAGSAPLGTVISASVARVLWLAEGVRGGAAPADLPRIMALASVRDALVHAGTALDLDRDAALGVAARLALSTDAPPDLRGAGFGFGWSLGADQAGDPARAVRGAFTPSSAGDWLAGLFALAREEVLQADGVLDVLDEALDAMGDEDFLIALPALRQAFEFFPPRERDTIAQHLLARRGIAGDSRALLRLHAPPELVAEGAELDGRVAGLLSREGLVTT</sequence>
<name>A0ABT9N4R5_9ACTN</name>
<gene>
    <name evidence="1" type="ORF">J2S43_007212</name>
</gene>
<dbReference type="Proteomes" id="UP001240984">
    <property type="component" value="Unassembled WGS sequence"/>
</dbReference>
<protein>
    <submittedName>
        <fullName evidence="1">Uncharacterized protein</fullName>
    </submittedName>
</protein>
<dbReference type="PANTHER" id="PTHR30634:SF7">
    <property type="entry name" value="VWA DOMAIN-CONTAINING PROTEIN"/>
    <property type="match status" value="1"/>
</dbReference>
<dbReference type="EMBL" id="JAUSRA010000001">
    <property type="protein sequence ID" value="MDP9798700.1"/>
    <property type="molecule type" value="Genomic_DNA"/>
</dbReference>
<dbReference type="InterPro" id="IPR050458">
    <property type="entry name" value="LolB"/>
</dbReference>
<evidence type="ECO:0000313" key="1">
    <source>
        <dbReference type="EMBL" id="MDP9798700.1"/>
    </source>
</evidence>
<dbReference type="PANTHER" id="PTHR30634">
    <property type="entry name" value="OUTER MEMBRANE LOLAB LIPOPROTEIN INSERTION APPARATUS"/>
    <property type="match status" value="1"/>
</dbReference>
<organism evidence="1 2">
    <name type="scientific">Catenuloplanes nepalensis</name>
    <dbReference type="NCBI Taxonomy" id="587533"/>
    <lineage>
        <taxon>Bacteria</taxon>
        <taxon>Bacillati</taxon>
        <taxon>Actinomycetota</taxon>
        <taxon>Actinomycetes</taxon>
        <taxon>Micromonosporales</taxon>
        <taxon>Micromonosporaceae</taxon>
        <taxon>Catenuloplanes</taxon>
    </lineage>
</organism>
<comment type="caution">
    <text evidence="1">The sequence shown here is derived from an EMBL/GenBank/DDBJ whole genome shotgun (WGS) entry which is preliminary data.</text>
</comment>
<dbReference type="RefSeq" id="WP_306836780.1">
    <property type="nucleotide sequence ID" value="NZ_JAUSRA010000001.1"/>
</dbReference>
<keyword evidence="2" id="KW-1185">Reference proteome</keyword>
<dbReference type="Pfam" id="PF18934">
    <property type="entry name" value="DUF5682"/>
    <property type="match status" value="1"/>
</dbReference>